<comment type="caution">
    <text evidence="1">The sequence shown here is derived from an EMBL/GenBank/DDBJ whole genome shotgun (WGS) entry which is preliminary data.</text>
</comment>
<evidence type="ECO:0000313" key="1">
    <source>
        <dbReference type="EMBL" id="KAH7860882.1"/>
    </source>
</evidence>
<dbReference type="Proteomes" id="UP000828048">
    <property type="component" value="Chromosome 4"/>
</dbReference>
<gene>
    <name evidence="1" type="ORF">Vadar_019084</name>
</gene>
<protein>
    <submittedName>
        <fullName evidence="1">Uncharacterized protein</fullName>
    </submittedName>
</protein>
<sequence>MLRPNRINTIQPTPFNPHPSLTTLAASLFSSQDLLLFNPKNPTHSTQSSSPHSTQFQTLINQSKTPHSKPITPPESEYPARFSLSSSSFYEFLVRRYKFSSCYHEAQQLHLQILKHGFGCDLFLMNTLVNGYVRGGDLGCARVLFDEMPVRNSVSWACLISGYTRNLMPDEACVVFREMVCAGFSLNVYAIASALRASCQVSSSRGVRLGLQIHGLVAKTPYVFDAVVCNVLISFYGNCVDSADCAFRAFDGIQTKNLISWNCIILVCSHRGDAVSAFELLTRMQQESSEFLFKPSEYTFGSLVTAASSMDCGLCLLDQMLAKINKSGFMQDLYVGSALVSGFARFGLLDTAKKIFEQMSERNAVSMNGLMVGLVGNKQGEEATKYFLEMKDSVKINSDSFVVLLSSFPDFSVLEEGRRRGREVHAQVIRTGFIDSKVEVGNGLVNMYAKCGAINDACSVFSLMVNKDSVSWNSMISGLDQNECFENAVMSFCTMRRTGLMPSNFTLISVLNSCGSLGWINLGEQVHCEGLKLGLDLDVSVSNALLALYAETGRIIESRKVFSLMADYDQVSWNTVIGAFADSEEYALEAVRYFLDMMEDGWILNRVTFINIVSAVSCICHHDLGRQIHALVLKYHFIDDSAIDNVLLSCYGKCGNMDDCEIIFGRMSGRRDDITWNSMISGYIHNELLPNAMNLVWCMLQRGQRLDCFTFATVLSACASVATLERGMEVHACAIRAHLESDVVIGSALVDMYSKCGRVDYASRFFELMPVKNVYSWNSMISGFARHGHGNEALVVFEKMNQQGQLPDHVTFVGVLSACSHVGLFEQGFKHFESMRSKFSLTPRIEHFSCMVDLLGRADLGRRAAEMLLQLEPQNAVNYVLLSNMYAPGRKWHDVAKARDAMREAKVKKEAGCSWVNMKDGIHIFVAGDKSHRENEAIYEKLGELHGKMRDLGYVPQTNFALYDLELESKEELLSYHSEKLAVAFVLTRKSELPIRIMKNLRVCGDCHSAFKYISQIVGRQIILRDSNRFHHFANGKNDGTQSAKNRRCEKGVLLRVYEITNKDYNFPSCLNCYTGKMSDSTMFH</sequence>
<proteinExistence type="predicted"/>
<evidence type="ECO:0000313" key="2">
    <source>
        <dbReference type="Proteomes" id="UP000828048"/>
    </source>
</evidence>
<name>A0ACB7Z6B3_9ERIC</name>
<keyword evidence="2" id="KW-1185">Reference proteome</keyword>
<reference evidence="1 2" key="1">
    <citation type="journal article" date="2021" name="Hortic Res">
        <title>High-quality reference genome and annotation aids understanding of berry development for evergreen blueberry (Vaccinium darrowii).</title>
        <authorList>
            <person name="Yu J."/>
            <person name="Hulse-Kemp A.M."/>
            <person name="Babiker E."/>
            <person name="Staton M."/>
        </authorList>
    </citation>
    <scope>NUCLEOTIDE SEQUENCE [LARGE SCALE GENOMIC DNA]</scope>
    <source>
        <strain evidence="2">cv. NJ 8807/NJ 8810</strain>
        <tissue evidence="1">Young leaf</tissue>
    </source>
</reference>
<accession>A0ACB7Z6B3</accession>
<organism evidence="1 2">
    <name type="scientific">Vaccinium darrowii</name>
    <dbReference type="NCBI Taxonomy" id="229202"/>
    <lineage>
        <taxon>Eukaryota</taxon>
        <taxon>Viridiplantae</taxon>
        <taxon>Streptophyta</taxon>
        <taxon>Embryophyta</taxon>
        <taxon>Tracheophyta</taxon>
        <taxon>Spermatophyta</taxon>
        <taxon>Magnoliopsida</taxon>
        <taxon>eudicotyledons</taxon>
        <taxon>Gunneridae</taxon>
        <taxon>Pentapetalae</taxon>
        <taxon>asterids</taxon>
        <taxon>Ericales</taxon>
        <taxon>Ericaceae</taxon>
        <taxon>Vaccinioideae</taxon>
        <taxon>Vaccinieae</taxon>
        <taxon>Vaccinium</taxon>
    </lineage>
</organism>
<dbReference type="EMBL" id="CM037154">
    <property type="protein sequence ID" value="KAH7860882.1"/>
    <property type="molecule type" value="Genomic_DNA"/>
</dbReference>